<dbReference type="GeneID" id="7449912"/>
<feature type="domain" description="HSF-type DNA-binding" evidence="5">
    <location>
        <begin position="57"/>
        <end position="152"/>
    </location>
</feature>
<proteinExistence type="inferred from homology"/>
<evidence type="ECO:0000256" key="1">
    <source>
        <dbReference type="ARBA" id="ARBA00004123"/>
    </source>
</evidence>
<feature type="non-terminal residue" evidence="6">
    <location>
        <position position="152"/>
    </location>
</feature>
<evidence type="ECO:0000313" key="7">
    <source>
        <dbReference type="Proteomes" id="UP000001449"/>
    </source>
</evidence>
<protein>
    <recommendedName>
        <fullName evidence="5">HSF-type DNA-binding domain-containing protein</fullName>
    </recommendedName>
</protein>
<dbReference type="Proteomes" id="UP000001449">
    <property type="component" value="Unassembled WGS sequence"/>
</dbReference>
<dbReference type="AlphaFoldDB" id="B8LD77"/>
<accession>B8LD77</accession>
<dbReference type="SMART" id="SM00415">
    <property type="entry name" value="HSF"/>
    <property type="match status" value="1"/>
</dbReference>
<evidence type="ECO:0000313" key="6">
    <source>
        <dbReference type="EMBL" id="EED86666.1"/>
    </source>
</evidence>
<comment type="subcellular location">
    <subcellularLocation>
        <location evidence="1">Nucleus</location>
    </subcellularLocation>
</comment>
<dbReference type="Gene3D" id="1.10.10.10">
    <property type="entry name" value="Winged helix-like DNA-binding domain superfamily/Winged helix DNA-binding domain"/>
    <property type="match status" value="1"/>
</dbReference>
<evidence type="ECO:0000256" key="2">
    <source>
        <dbReference type="ARBA" id="ARBA00023125"/>
    </source>
</evidence>
<evidence type="ECO:0000256" key="3">
    <source>
        <dbReference type="ARBA" id="ARBA00023242"/>
    </source>
</evidence>
<dbReference type="PANTHER" id="PTHR10015:SF206">
    <property type="entry name" value="HSF-TYPE DNA-BINDING DOMAIN-CONTAINING PROTEIN"/>
    <property type="match status" value="1"/>
</dbReference>
<dbReference type="EMBL" id="DS999419">
    <property type="protein sequence ID" value="EED86666.1"/>
    <property type="molecule type" value="Genomic_DNA"/>
</dbReference>
<dbReference type="InterPro" id="IPR036388">
    <property type="entry name" value="WH-like_DNA-bd_sf"/>
</dbReference>
<evidence type="ECO:0000259" key="5">
    <source>
        <dbReference type="SMART" id="SM00415"/>
    </source>
</evidence>
<reference evidence="6 7" key="1">
    <citation type="journal article" date="2004" name="Science">
        <title>The genome of the diatom Thalassiosira pseudonana: ecology, evolution, and metabolism.</title>
        <authorList>
            <person name="Armbrust E.V."/>
            <person name="Berges J.A."/>
            <person name="Bowler C."/>
            <person name="Green B.R."/>
            <person name="Martinez D."/>
            <person name="Putnam N.H."/>
            <person name="Zhou S."/>
            <person name="Allen A.E."/>
            <person name="Apt K.E."/>
            <person name="Bechner M."/>
            <person name="Brzezinski M.A."/>
            <person name="Chaal B.K."/>
            <person name="Chiovitti A."/>
            <person name="Davis A.K."/>
            <person name="Demarest M.S."/>
            <person name="Detter J.C."/>
            <person name="Glavina T."/>
            <person name="Goodstein D."/>
            <person name="Hadi M.Z."/>
            <person name="Hellsten U."/>
            <person name="Hildebrand M."/>
            <person name="Jenkins B.D."/>
            <person name="Jurka J."/>
            <person name="Kapitonov V.V."/>
            <person name="Kroger N."/>
            <person name="Lau W.W."/>
            <person name="Lane T.W."/>
            <person name="Larimer F.W."/>
            <person name="Lippmeier J.C."/>
            <person name="Lucas S."/>
            <person name="Medina M."/>
            <person name="Montsant A."/>
            <person name="Obornik M."/>
            <person name="Parker M.S."/>
            <person name="Palenik B."/>
            <person name="Pazour G.J."/>
            <person name="Richardson P.M."/>
            <person name="Rynearson T.A."/>
            <person name="Saito M.A."/>
            <person name="Schwartz D.C."/>
            <person name="Thamatrakoln K."/>
            <person name="Valentin K."/>
            <person name="Vardi A."/>
            <person name="Wilkerson F.P."/>
            <person name="Rokhsar D.S."/>
        </authorList>
    </citation>
    <scope>NUCLEOTIDE SEQUENCE [LARGE SCALE GENOMIC DNA]</scope>
    <source>
        <strain evidence="6 7">CCMP1335</strain>
    </source>
</reference>
<keyword evidence="7" id="KW-1185">Reference proteome</keyword>
<name>B8LD77_THAPS</name>
<organism evidence="6 7">
    <name type="scientific">Thalassiosira pseudonana</name>
    <name type="common">Marine diatom</name>
    <name type="synonym">Cyclotella nana</name>
    <dbReference type="NCBI Taxonomy" id="35128"/>
    <lineage>
        <taxon>Eukaryota</taxon>
        <taxon>Sar</taxon>
        <taxon>Stramenopiles</taxon>
        <taxon>Ochrophyta</taxon>
        <taxon>Bacillariophyta</taxon>
        <taxon>Coscinodiscophyceae</taxon>
        <taxon>Thalassiosirophycidae</taxon>
        <taxon>Thalassiosirales</taxon>
        <taxon>Thalassiosiraceae</taxon>
        <taxon>Thalassiosira</taxon>
    </lineage>
</organism>
<evidence type="ECO:0000256" key="4">
    <source>
        <dbReference type="RuleBase" id="RU004020"/>
    </source>
</evidence>
<reference evidence="6 7" key="2">
    <citation type="journal article" date="2008" name="Nature">
        <title>The Phaeodactylum genome reveals the evolutionary history of diatom genomes.</title>
        <authorList>
            <person name="Bowler C."/>
            <person name="Allen A.E."/>
            <person name="Badger J.H."/>
            <person name="Grimwood J."/>
            <person name="Jabbari K."/>
            <person name="Kuo A."/>
            <person name="Maheswari U."/>
            <person name="Martens C."/>
            <person name="Maumus F."/>
            <person name="Otillar R.P."/>
            <person name="Rayko E."/>
            <person name="Salamov A."/>
            <person name="Vandepoele K."/>
            <person name="Beszteri B."/>
            <person name="Gruber A."/>
            <person name="Heijde M."/>
            <person name="Katinka M."/>
            <person name="Mock T."/>
            <person name="Valentin K."/>
            <person name="Verret F."/>
            <person name="Berges J.A."/>
            <person name="Brownlee C."/>
            <person name="Cadoret J.P."/>
            <person name="Chiovitti A."/>
            <person name="Choi C.J."/>
            <person name="Coesel S."/>
            <person name="De Martino A."/>
            <person name="Detter J.C."/>
            <person name="Durkin C."/>
            <person name="Falciatore A."/>
            <person name="Fournet J."/>
            <person name="Haruta M."/>
            <person name="Huysman M.J."/>
            <person name="Jenkins B.D."/>
            <person name="Jiroutova K."/>
            <person name="Jorgensen R.E."/>
            <person name="Joubert Y."/>
            <person name="Kaplan A."/>
            <person name="Kroger N."/>
            <person name="Kroth P.G."/>
            <person name="La Roche J."/>
            <person name="Lindquist E."/>
            <person name="Lommer M."/>
            <person name="Martin-Jezequel V."/>
            <person name="Lopez P.J."/>
            <person name="Lucas S."/>
            <person name="Mangogna M."/>
            <person name="McGinnis K."/>
            <person name="Medlin L.K."/>
            <person name="Montsant A."/>
            <person name="Oudot-Le Secq M.P."/>
            <person name="Napoli C."/>
            <person name="Obornik M."/>
            <person name="Parker M.S."/>
            <person name="Petit J.L."/>
            <person name="Porcel B.M."/>
            <person name="Poulsen N."/>
            <person name="Robison M."/>
            <person name="Rychlewski L."/>
            <person name="Rynearson T.A."/>
            <person name="Schmutz J."/>
            <person name="Shapiro H."/>
            <person name="Siaut M."/>
            <person name="Stanley M."/>
            <person name="Sussman M.R."/>
            <person name="Taylor A.R."/>
            <person name="Vardi A."/>
            <person name="von Dassow P."/>
            <person name="Vyverman W."/>
            <person name="Willis A."/>
            <person name="Wyrwicz L.S."/>
            <person name="Rokhsar D.S."/>
            <person name="Weissenbach J."/>
            <person name="Armbrust E.V."/>
            <person name="Green B.R."/>
            <person name="Van de Peer Y."/>
            <person name="Grigoriev I.V."/>
        </authorList>
    </citation>
    <scope>NUCLEOTIDE SEQUENCE [LARGE SCALE GENOMIC DNA]</scope>
    <source>
        <strain evidence="6 7">CCMP1335</strain>
    </source>
</reference>
<dbReference type="eggNOG" id="KOG0627">
    <property type="taxonomic scope" value="Eukaryota"/>
</dbReference>
<dbReference type="GO" id="GO:0005634">
    <property type="term" value="C:nucleus"/>
    <property type="evidence" value="ECO:0007669"/>
    <property type="project" value="UniProtKB-SubCell"/>
</dbReference>
<dbReference type="InterPro" id="IPR036390">
    <property type="entry name" value="WH_DNA-bd_sf"/>
</dbReference>
<comment type="similarity">
    <text evidence="4">Belongs to the HSF family.</text>
</comment>
<dbReference type="HOGENOM" id="CLU_1726019_0_0_1"/>
<dbReference type="FunFam" id="1.10.10.10:FF:000479">
    <property type="entry name" value="Predicted protein"/>
    <property type="match status" value="1"/>
</dbReference>
<sequence>MINNSSSSFTSNTSFGAPPAFALKAKKTRTLTVSTIDHTYRDLSCLKIESLYDANRKSKNFPAKLHLICSNPEYAHIITWLPHGRSWALVNKELLCSVVLPKYFNHNKFESFNRQVNGWGFKRLLAAGPDHRSYYHECFLRGRADLTPLMKR</sequence>
<dbReference type="RefSeq" id="XP_002296938.1">
    <property type="nucleotide sequence ID" value="XM_002296902.1"/>
</dbReference>
<dbReference type="PaxDb" id="35128-Thaps264590"/>
<keyword evidence="3" id="KW-0539">Nucleus</keyword>
<keyword evidence="2" id="KW-0238">DNA-binding</keyword>
<dbReference type="PRINTS" id="PR00056">
    <property type="entry name" value="HSFDOMAIN"/>
</dbReference>
<dbReference type="InterPro" id="IPR000232">
    <property type="entry name" value="HSF_DNA-bd"/>
</dbReference>
<dbReference type="GO" id="GO:0043565">
    <property type="term" value="F:sequence-specific DNA binding"/>
    <property type="evidence" value="ECO:0007669"/>
    <property type="project" value="InterPro"/>
</dbReference>
<dbReference type="GO" id="GO:0003700">
    <property type="term" value="F:DNA-binding transcription factor activity"/>
    <property type="evidence" value="ECO:0007669"/>
    <property type="project" value="InterPro"/>
</dbReference>
<gene>
    <name evidence="6" type="primary">HSF21</name>
    <name evidence="6" type="ORF">THAPSDRAFT_264590</name>
</gene>
<dbReference type="InParanoid" id="B8LD77"/>
<dbReference type="KEGG" id="tps:THAPSDRAFT_264590"/>
<dbReference type="Pfam" id="PF00447">
    <property type="entry name" value="HSF_DNA-bind"/>
    <property type="match status" value="1"/>
</dbReference>
<dbReference type="SUPFAM" id="SSF46785">
    <property type="entry name" value="Winged helix' DNA-binding domain"/>
    <property type="match status" value="1"/>
</dbReference>
<dbReference type="PANTHER" id="PTHR10015">
    <property type="entry name" value="HEAT SHOCK TRANSCRIPTION FACTOR"/>
    <property type="match status" value="1"/>
</dbReference>